<gene>
    <name evidence="1" type="ORF">BGTH12_LOCUS6328</name>
    <name evidence="2" type="ORF">BGTH12_LOCUS6331</name>
</gene>
<evidence type="ECO:0000313" key="2">
    <source>
        <dbReference type="EMBL" id="CAD6504973.1"/>
    </source>
</evidence>
<proteinExistence type="predicted"/>
<sequence length="16" mass="1912">MTHLIFPAFLIHFMGH</sequence>
<organism evidence="1 3">
    <name type="scientific">Blumeria graminis f. sp. triticale</name>
    <dbReference type="NCBI Taxonomy" id="1689686"/>
    <lineage>
        <taxon>Eukaryota</taxon>
        <taxon>Fungi</taxon>
        <taxon>Dikarya</taxon>
        <taxon>Ascomycota</taxon>
        <taxon>Pezizomycotina</taxon>
        <taxon>Leotiomycetes</taxon>
        <taxon>Erysiphales</taxon>
        <taxon>Erysiphaceae</taxon>
        <taxon>Blumeria</taxon>
    </lineage>
</organism>
<protein>
    <submittedName>
        <fullName evidence="1">BgTH12-00469</fullName>
    </submittedName>
    <submittedName>
        <fullName evidence="2">BgTH12-00472</fullName>
    </submittedName>
</protein>
<evidence type="ECO:0000313" key="1">
    <source>
        <dbReference type="EMBL" id="CAD6504970.1"/>
    </source>
</evidence>
<dbReference type="AlphaFoldDB" id="A0A9W4D553"/>
<dbReference type="Proteomes" id="UP000683417">
    <property type="component" value="Unassembled WGS sequence"/>
</dbReference>
<evidence type="ECO:0000313" key="3">
    <source>
        <dbReference type="Proteomes" id="UP000683417"/>
    </source>
</evidence>
<dbReference type="EMBL" id="CAJHIT010000009">
    <property type="protein sequence ID" value="CAD6504970.1"/>
    <property type="molecule type" value="Genomic_DNA"/>
</dbReference>
<accession>A0A9W4D553</accession>
<reference evidence="1" key="1">
    <citation type="submission" date="2020-10" db="EMBL/GenBank/DDBJ databases">
        <authorList>
            <person name="Muller C M."/>
        </authorList>
    </citation>
    <scope>NUCLEOTIDE SEQUENCE</scope>
    <source>
        <strain evidence="1">THUN-12</strain>
    </source>
</reference>
<dbReference type="EMBL" id="CAJHIT010000009">
    <property type="protein sequence ID" value="CAD6504973.1"/>
    <property type="molecule type" value="Genomic_DNA"/>
</dbReference>
<comment type="caution">
    <text evidence="1">The sequence shown here is derived from an EMBL/GenBank/DDBJ whole genome shotgun (WGS) entry which is preliminary data.</text>
</comment>
<name>A0A9W4D553_BLUGR</name>